<protein>
    <recommendedName>
        <fullName evidence="3">Nudix hydrolase domain-containing protein</fullName>
    </recommendedName>
</protein>
<dbReference type="EMBL" id="LJZO01000057">
    <property type="protein sequence ID" value="ROV89509.1"/>
    <property type="molecule type" value="Genomic_DNA"/>
</dbReference>
<dbReference type="PANTHER" id="PTHR21340">
    <property type="entry name" value="DIADENOSINE 5,5-P1,P4-TETRAPHOSPHATE PYROPHOSPHOHYDROLASE MUTT"/>
    <property type="match status" value="1"/>
</dbReference>
<dbReference type="InterPro" id="IPR051325">
    <property type="entry name" value="Nudix_hydrolase_domain"/>
</dbReference>
<dbReference type="PANTHER" id="PTHR21340:SF0">
    <property type="entry name" value="BIS(5'-NUCLEOSYL)-TETRAPHOSPHATASE [ASYMMETRICAL]"/>
    <property type="match status" value="1"/>
</dbReference>
<dbReference type="PROSITE" id="PS51462">
    <property type="entry name" value="NUDIX"/>
    <property type="match status" value="1"/>
</dbReference>
<organism evidence="4 5">
    <name type="scientific">Cytospora chrysosperma</name>
    <name type="common">Cytospora canker fungus</name>
    <name type="synonym">Sphaeria chrysosperma</name>
    <dbReference type="NCBI Taxonomy" id="252740"/>
    <lineage>
        <taxon>Eukaryota</taxon>
        <taxon>Fungi</taxon>
        <taxon>Dikarya</taxon>
        <taxon>Ascomycota</taxon>
        <taxon>Pezizomycotina</taxon>
        <taxon>Sordariomycetes</taxon>
        <taxon>Sordariomycetidae</taxon>
        <taxon>Diaporthales</taxon>
        <taxon>Cytosporaceae</taxon>
        <taxon>Cytospora</taxon>
    </lineage>
</organism>
<dbReference type="Gene3D" id="3.90.79.10">
    <property type="entry name" value="Nucleoside Triphosphate Pyrophosphohydrolase"/>
    <property type="match status" value="1"/>
</dbReference>
<name>A0A423VEU3_CYTCH</name>
<feature type="region of interest" description="Disordered" evidence="2">
    <location>
        <begin position="1"/>
        <end position="26"/>
    </location>
</feature>
<keyword evidence="1" id="KW-0378">Hydrolase</keyword>
<feature type="region of interest" description="Disordered" evidence="2">
    <location>
        <begin position="285"/>
        <end position="316"/>
    </location>
</feature>
<dbReference type="InterPro" id="IPR000086">
    <property type="entry name" value="NUDIX_hydrolase_dom"/>
</dbReference>
<comment type="caution">
    <text evidence="4">The sequence shown here is derived from an EMBL/GenBank/DDBJ whole genome shotgun (WGS) entry which is preliminary data.</text>
</comment>
<sequence length="426" mass="48160">MDTMSGNTWALPGGAINRGETPSEGAIREAEEEIGLPRRSTQGVDPLMVVRQEIAILDHGDWRYTYVVADLLRDFKPRITDDEGLDVEWVPVKDVHRRPLHPDFADAWPQLLQIIYPSPFNTDDQVARVDEDDQEIPQEDDQVTESGDQYMLDEDDDEDILSQAFIGYRPQGFTQNNDQNPPQNASTQVLQDNSQEVPEASDQYILGEDDDELMDSQTLLDNVEQYLALDIDQQVVENVDQHVLQHQKQDMAEVSDDHDMAQNSGQDTVYSGEVANVDQGVVENDSQNAHGQDASADQDTGVGHRNTPERPTPAGHCKNYWHYGTHELETGNQARGLPMVYGPQDRHCTRLDHIAFRAMYDLGVPQAFYREVFAFIIEVVAVDRQKMVDWARQTLGLALVANDSKEQMLQDITLDVWDGLDEENMP</sequence>
<dbReference type="InterPro" id="IPR020084">
    <property type="entry name" value="NUDIX_hydrolase_CS"/>
</dbReference>
<evidence type="ECO:0000313" key="4">
    <source>
        <dbReference type="EMBL" id="ROV89509.1"/>
    </source>
</evidence>
<proteinExistence type="predicted"/>
<feature type="domain" description="Nudix hydrolase" evidence="3">
    <location>
        <begin position="1"/>
        <end position="112"/>
    </location>
</feature>
<dbReference type="PRINTS" id="PR00502">
    <property type="entry name" value="NUDIXFAMILY"/>
</dbReference>
<feature type="region of interest" description="Disordered" evidence="2">
    <location>
        <begin position="170"/>
        <end position="199"/>
    </location>
</feature>
<reference evidence="4 5" key="1">
    <citation type="submission" date="2015-09" db="EMBL/GenBank/DDBJ databases">
        <title>Host preference determinants of Valsa canker pathogens revealed by comparative genomics.</title>
        <authorList>
            <person name="Yin Z."/>
            <person name="Huang L."/>
        </authorList>
    </citation>
    <scope>NUCLEOTIDE SEQUENCE [LARGE SCALE GENOMIC DNA]</scope>
    <source>
        <strain evidence="4 5">YSFL</strain>
    </source>
</reference>
<dbReference type="InterPro" id="IPR015797">
    <property type="entry name" value="NUDIX_hydrolase-like_dom_sf"/>
</dbReference>
<feature type="compositionally biased region" description="Polar residues" evidence="2">
    <location>
        <begin position="172"/>
        <end position="196"/>
    </location>
</feature>
<dbReference type="PROSITE" id="PS00893">
    <property type="entry name" value="NUDIX_BOX"/>
    <property type="match status" value="1"/>
</dbReference>
<evidence type="ECO:0000256" key="2">
    <source>
        <dbReference type="SAM" id="MobiDB-lite"/>
    </source>
</evidence>
<accession>A0A423VEU3</accession>
<gene>
    <name evidence="4" type="ORF">VSDG_08526</name>
</gene>
<dbReference type="InterPro" id="IPR020476">
    <property type="entry name" value="Nudix_hydrolase"/>
</dbReference>
<dbReference type="OrthoDB" id="447842at2759"/>
<keyword evidence="5" id="KW-1185">Reference proteome</keyword>
<dbReference type="SUPFAM" id="SSF55811">
    <property type="entry name" value="Nudix"/>
    <property type="match status" value="1"/>
</dbReference>
<evidence type="ECO:0000259" key="3">
    <source>
        <dbReference type="PROSITE" id="PS51462"/>
    </source>
</evidence>
<dbReference type="Proteomes" id="UP000284375">
    <property type="component" value="Unassembled WGS sequence"/>
</dbReference>
<feature type="compositionally biased region" description="Polar residues" evidence="2">
    <location>
        <begin position="285"/>
        <end position="298"/>
    </location>
</feature>
<evidence type="ECO:0000256" key="1">
    <source>
        <dbReference type="ARBA" id="ARBA00022801"/>
    </source>
</evidence>
<dbReference type="AlphaFoldDB" id="A0A423VEU3"/>
<dbReference type="GO" id="GO:0004081">
    <property type="term" value="F:bis(5'-nucleosyl)-tetraphosphatase (asymmetrical) activity"/>
    <property type="evidence" value="ECO:0007669"/>
    <property type="project" value="TreeGrafter"/>
</dbReference>
<dbReference type="GO" id="GO:0006167">
    <property type="term" value="P:AMP biosynthetic process"/>
    <property type="evidence" value="ECO:0007669"/>
    <property type="project" value="TreeGrafter"/>
</dbReference>
<dbReference type="Pfam" id="PF00293">
    <property type="entry name" value="NUDIX"/>
    <property type="match status" value="1"/>
</dbReference>
<evidence type="ECO:0000313" key="5">
    <source>
        <dbReference type="Proteomes" id="UP000284375"/>
    </source>
</evidence>
<dbReference type="GO" id="GO:0006754">
    <property type="term" value="P:ATP biosynthetic process"/>
    <property type="evidence" value="ECO:0007669"/>
    <property type="project" value="TreeGrafter"/>
</dbReference>